<accession>A0A399G347</accession>
<dbReference type="EMBL" id="CP063196">
    <property type="protein sequence ID" value="UOE17786.1"/>
    <property type="molecule type" value="Genomic_DNA"/>
</dbReference>
<keyword evidence="3" id="KW-1185">Reference proteome</keyword>
<dbReference type="Proteomes" id="UP000265719">
    <property type="component" value="Chromosome"/>
</dbReference>
<reference evidence="2" key="1">
    <citation type="submission" date="2020-10" db="EMBL/GenBank/DDBJ databases">
        <title>De novo genome project of the cellulose decomposer Thermobifida halotolerans type strain.</title>
        <authorList>
            <person name="Nagy I."/>
            <person name="Horvath B."/>
            <person name="Kukolya J."/>
            <person name="Nagy I."/>
            <person name="Orsini M."/>
        </authorList>
    </citation>
    <scope>NUCLEOTIDE SEQUENCE</scope>
    <source>
        <strain evidence="2">DSM 44931</strain>
    </source>
</reference>
<dbReference type="RefSeq" id="WP_068688998.1">
    <property type="nucleotide sequence ID" value="NZ_CP063196.1"/>
</dbReference>
<organism evidence="2 3">
    <name type="scientific">Thermobifida halotolerans</name>
    <dbReference type="NCBI Taxonomy" id="483545"/>
    <lineage>
        <taxon>Bacteria</taxon>
        <taxon>Bacillati</taxon>
        <taxon>Actinomycetota</taxon>
        <taxon>Actinomycetes</taxon>
        <taxon>Streptosporangiales</taxon>
        <taxon>Nocardiopsidaceae</taxon>
        <taxon>Thermobifida</taxon>
    </lineage>
</organism>
<dbReference type="KEGG" id="thao:NI17_012825"/>
<evidence type="ECO:0000259" key="1">
    <source>
        <dbReference type="Pfam" id="PF13845"/>
    </source>
</evidence>
<name>A0A399G347_9ACTN</name>
<evidence type="ECO:0000313" key="2">
    <source>
        <dbReference type="EMBL" id="UOE17786.1"/>
    </source>
</evidence>
<gene>
    <name evidence="2" type="ORF">NI17_012825</name>
</gene>
<sequence>MTLDSLRWGVGRAAATTAIAAATLALSGCGLLLPGGGDLEEALQDLEQLENTSGTSEEDVFAIAVGDCFPPDNSGAEEVTTVEVVPCSEPHDSEAYAAGYMPDGPYPGDYEIQTFADDFCMTEFDSFVGLPYEESVLDFSYFSPTESSWEQGDREILCTIFDPDGEVTGTLAGAAR</sequence>
<dbReference type="PROSITE" id="PS51257">
    <property type="entry name" value="PROKAR_LIPOPROTEIN"/>
    <property type="match status" value="1"/>
</dbReference>
<protein>
    <submittedName>
        <fullName evidence="2">Septum formation family protein</fullName>
    </submittedName>
</protein>
<dbReference type="OrthoDB" id="3628931at2"/>
<proteinExistence type="predicted"/>
<dbReference type="InterPro" id="IPR026004">
    <property type="entry name" value="Septum_form"/>
</dbReference>
<dbReference type="AlphaFoldDB" id="A0A399G347"/>
<evidence type="ECO:0000313" key="3">
    <source>
        <dbReference type="Proteomes" id="UP000265719"/>
    </source>
</evidence>
<feature type="domain" description="Septum formation-related" evidence="1">
    <location>
        <begin position="66"/>
        <end position="164"/>
    </location>
</feature>
<dbReference type="Pfam" id="PF13845">
    <property type="entry name" value="Septum_form"/>
    <property type="match status" value="1"/>
</dbReference>